<name>A0AAD9MT84_9ANNE</name>
<evidence type="ECO:0008006" key="3">
    <source>
        <dbReference type="Google" id="ProtNLM"/>
    </source>
</evidence>
<accession>A0AAD9MT84</accession>
<dbReference type="AlphaFoldDB" id="A0AAD9MT84"/>
<dbReference type="EMBL" id="JAODUP010000992">
    <property type="protein sequence ID" value="KAK2142149.1"/>
    <property type="molecule type" value="Genomic_DNA"/>
</dbReference>
<dbReference type="Proteomes" id="UP001208570">
    <property type="component" value="Unassembled WGS sequence"/>
</dbReference>
<gene>
    <name evidence="1" type="ORF">LSH36_992g01028</name>
</gene>
<protein>
    <recommendedName>
        <fullName evidence="3">Reverse transcriptase</fullName>
    </recommendedName>
</protein>
<sequence length="89" mass="9669">VSNRIIVVALQEFNSNEHPKDTGLLQGPTLFNALVAIILKLAVTGGTKLPAYADDLVFISNGLNPFQRVHIALHRLSIDEGSLKPCSYN</sequence>
<keyword evidence="2" id="KW-1185">Reference proteome</keyword>
<reference evidence="1" key="1">
    <citation type="journal article" date="2023" name="Mol. Biol. Evol.">
        <title>Third-Generation Sequencing Reveals the Adaptive Role of the Epigenome in Three Deep-Sea Polychaetes.</title>
        <authorList>
            <person name="Perez M."/>
            <person name="Aroh O."/>
            <person name="Sun Y."/>
            <person name="Lan Y."/>
            <person name="Juniper S.K."/>
            <person name="Young C.R."/>
            <person name="Angers B."/>
            <person name="Qian P.Y."/>
        </authorList>
    </citation>
    <scope>NUCLEOTIDE SEQUENCE</scope>
    <source>
        <strain evidence="1">P08H-3</strain>
    </source>
</reference>
<comment type="caution">
    <text evidence="1">The sequence shown here is derived from an EMBL/GenBank/DDBJ whole genome shotgun (WGS) entry which is preliminary data.</text>
</comment>
<evidence type="ECO:0000313" key="1">
    <source>
        <dbReference type="EMBL" id="KAK2142149.1"/>
    </source>
</evidence>
<feature type="non-terminal residue" evidence="1">
    <location>
        <position position="1"/>
    </location>
</feature>
<organism evidence="1 2">
    <name type="scientific">Paralvinella palmiformis</name>
    <dbReference type="NCBI Taxonomy" id="53620"/>
    <lineage>
        <taxon>Eukaryota</taxon>
        <taxon>Metazoa</taxon>
        <taxon>Spiralia</taxon>
        <taxon>Lophotrochozoa</taxon>
        <taxon>Annelida</taxon>
        <taxon>Polychaeta</taxon>
        <taxon>Sedentaria</taxon>
        <taxon>Canalipalpata</taxon>
        <taxon>Terebellida</taxon>
        <taxon>Terebelliformia</taxon>
        <taxon>Alvinellidae</taxon>
        <taxon>Paralvinella</taxon>
    </lineage>
</organism>
<evidence type="ECO:0000313" key="2">
    <source>
        <dbReference type="Proteomes" id="UP001208570"/>
    </source>
</evidence>
<proteinExistence type="predicted"/>